<accession>A0ABT8A1Y0</accession>
<dbReference type="InterPro" id="IPR018060">
    <property type="entry name" value="HTH_AraC"/>
</dbReference>
<dbReference type="SMART" id="SM00342">
    <property type="entry name" value="HTH_ARAC"/>
    <property type="match status" value="1"/>
</dbReference>
<proteinExistence type="predicted"/>
<dbReference type="PRINTS" id="PR00032">
    <property type="entry name" value="HTHARAC"/>
</dbReference>
<evidence type="ECO:0000256" key="2">
    <source>
        <dbReference type="ARBA" id="ARBA00023125"/>
    </source>
</evidence>
<feature type="domain" description="HTH araC/xylS-type" evidence="4">
    <location>
        <begin position="216"/>
        <end position="314"/>
    </location>
</feature>
<dbReference type="InterPro" id="IPR032783">
    <property type="entry name" value="AraC_lig"/>
</dbReference>
<evidence type="ECO:0000256" key="3">
    <source>
        <dbReference type="ARBA" id="ARBA00023163"/>
    </source>
</evidence>
<keyword evidence="1" id="KW-0805">Transcription regulation</keyword>
<protein>
    <submittedName>
        <fullName evidence="5">AraC family transcriptional regulator</fullName>
    </submittedName>
</protein>
<dbReference type="SUPFAM" id="SSF51182">
    <property type="entry name" value="RmlC-like cupins"/>
    <property type="match status" value="1"/>
</dbReference>
<dbReference type="PANTHER" id="PTHR46796">
    <property type="entry name" value="HTH-TYPE TRANSCRIPTIONAL ACTIVATOR RHAS-RELATED"/>
    <property type="match status" value="1"/>
</dbReference>
<keyword evidence="2" id="KW-0238">DNA-binding</keyword>
<comment type="caution">
    <text evidence="5">The sequence shown here is derived from an EMBL/GenBank/DDBJ whole genome shotgun (WGS) entry which is preliminary data.</text>
</comment>
<name>A0ABT8A1Y0_9PROT</name>
<organism evidence="5 6">
    <name type="scientific">Paeniroseomonas aquatica</name>
    <dbReference type="NCBI Taxonomy" id="373043"/>
    <lineage>
        <taxon>Bacteria</taxon>
        <taxon>Pseudomonadati</taxon>
        <taxon>Pseudomonadota</taxon>
        <taxon>Alphaproteobacteria</taxon>
        <taxon>Acetobacterales</taxon>
        <taxon>Acetobacteraceae</taxon>
        <taxon>Paeniroseomonas</taxon>
    </lineage>
</organism>
<keyword evidence="6" id="KW-1185">Reference proteome</keyword>
<dbReference type="RefSeq" id="WP_290315245.1">
    <property type="nucleotide sequence ID" value="NZ_JAUFPN010000034.1"/>
</dbReference>
<keyword evidence="3" id="KW-0804">Transcription</keyword>
<dbReference type="Gene3D" id="1.10.10.60">
    <property type="entry name" value="Homeodomain-like"/>
    <property type="match status" value="2"/>
</dbReference>
<dbReference type="InterPro" id="IPR018062">
    <property type="entry name" value="HTH_AraC-typ_CS"/>
</dbReference>
<evidence type="ECO:0000313" key="5">
    <source>
        <dbReference type="EMBL" id="MDN3563503.1"/>
    </source>
</evidence>
<dbReference type="InterPro" id="IPR020449">
    <property type="entry name" value="Tscrpt_reg_AraC-type_HTH"/>
</dbReference>
<evidence type="ECO:0000256" key="1">
    <source>
        <dbReference type="ARBA" id="ARBA00023015"/>
    </source>
</evidence>
<evidence type="ECO:0000259" key="4">
    <source>
        <dbReference type="PROSITE" id="PS01124"/>
    </source>
</evidence>
<dbReference type="InterPro" id="IPR050204">
    <property type="entry name" value="AraC_XylS_family_regulators"/>
</dbReference>
<dbReference type="InterPro" id="IPR009057">
    <property type="entry name" value="Homeodomain-like_sf"/>
</dbReference>
<gene>
    <name evidence="5" type="ORF">QWZ14_03830</name>
</gene>
<reference evidence="6" key="1">
    <citation type="journal article" date="2019" name="Int. J. Syst. Evol. Microbiol.">
        <title>The Global Catalogue of Microorganisms (GCM) 10K type strain sequencing project: providing services to taxonomists for standard genome sequencing and annotation.</title>
        <authorList>
            <consortium name="The Broad Institute Genomics Platform"/>
            <consortium name="The Broad Institute Genome Sequencing Center for Infectious Disease"/>
            <person name="Wu L."/>
            <person name="Ma J."/>
        </authorList>
    </citation>
    <scope>NUCLEOTIDE SEQUENCE [LARGE SCALE GENOMIC DNA]</scope>
    <source>
        <strain evidence="6">CECT 7131</strain>
    </source>
</reference>
<dbReference type="SUPFAM" id="SSF46689">
    <property type="entry name" value="Homeodomain-like"/>
    <property type="match status" value="2"/>
</dbReference>
<dbReference type="PANTHER" id="PTHR46796:SF7">
    <property type="entry name" value="ARAC FAMILY TRANSCRIPTIONAL REGULATOR"/>
    <property type="match status" value="1"/>
</dbReference>
<dbReference type="Pfam" id="PF12833">
    <property type="entry name" value="HTH_18"/>
    <property type="match status" value="1"/>
</dbReference>
<dbReference type="EMBL" id="JAUFPN010000034">
    <property type="protein sequence ID" value="MDN3563503.1"/>
    <property type="molecule type" value="Genomic_DNA"/>
</dbReference>
<evidence type="ECO:0000313" key="6">
    <source>
        <dbReference type="Proteomes" id="UP001529369"/>
    </source>
</evidence>
<dbReference type="PROSITE" id="PS01124">
    <property type="entry name" value="HTH_ARAC_FAMILY_2"/>
    <property type="match status" value="1"/>
</dbReference>
<dbReference type="Proteomes" id="UP001529369">
    <property type="component" value="Unassembled WGS sequence"/>
</dbReference>
<sequence>MSPDILSEVLQAVRLRGAVFYRVEAAAPWVALSPPAREIAARVMPGAGHVMEFHLVVAGECWTGLAGGVPERAAAGDVVVFPQGDSHIFRSAPDLPAPPPNLPPEAGTGLPLVLRVGAPGQPGARFVCGYLGCDAAPFNPLLAALPRMLRIPAGEGPLGELFRLAVAESATPRPGGEALRARLAELMFVEVVRRHLGSLPPGAQGWLGGLRDPQVGRALALLHARPARRWSLELLAREVGLSRSPLQARFAALVGHPPMRYLTRWRLQVAAGRLAQGGDKIASIALEVGYESEAAFNRAFKRLTGLPPAAWRRGQGTPAGRR</sequence>
<dbReference type="InterPro" id="IPR011051">
    <property type="entry name" value="RmlC_Cupin_sf"/>
</dbReference>
<dbReference type="PROSITE" id="PS00041">
    <property type="entry name" value="HTH_ARAC_FAMILY_1"/>
    <property type="match status" value="1"/>
</dbReference>
<dbReference type="Pfam" id="PF12852">
    <property type="entry name" value="Cupin_6"/>
    <property type="match status" value="1"/>
</dbReference>